<evidence type="ECO:0000256" key="2">
    <source>
        <dbReference type="ARBA" id="ARBA00022670"/>
    </source>
</evidence>
<dbReference type="InterPro" id="IPR045090">
    <property type="entry name" value="Pept_M3A_M3B"/>
</dbReference>
<evidence type="ECO:0000313" key="10">
    <source>
        <dbReference type="Proteomes" id="UP000694388"/>
    </source>
</evidence>
<name>A0A8C4N221_EPTBU</name>
<proteinExistence type="inferred from homology"/>
<dbReference type="AlphaFoldDB" id="A0A8C4N221"/>
<dbReference type="PANTHER" id="PTHR11804:SF84">
    <property type="entry name" value="SACCHAROLYSIN"/>
    <property type="match status" value="1"/>
</dbReference>
<dbReference type="SUPFAM" id="SSF55486">
    <property type="entry name" value="Metalloproteases ('zincins'), catalytic domain"/>
    <property type="match status" value="1"/>
</dbReference>
<dbReference type="GO" id="GO:0046872">
    <property type="term" value="F:metal ion binding"/>
    <property type="evidence" value="ECO:0007669"/>
    <property type="project" value="UniProtKB-UniRule"/>
</dbReference>
<comment type="similarity">
    <text evidence="1 7">Belongs to the peptidase M3 family.</text>
</comment>
<dbReference type="GO" id="GO:0005758">
    <property type="term" value="C:mitochondrial intermembrane space"/>
    <property type="evidence" value="ECO:0007669"/>
    <property type="project" value="TreeGrafter"/>
</dbReference>
<keyword evidence="6 7" id="KW-0482">Metalloprotease</keyword>
<accession>A0A8C4N221</accession>
<keyword evidence="2 7" id="KW-0645">Protease</keyword>
<dbReference type="GO" id="GO:0004222">
    <property type="term" value="F:metalloendopeptidase activity"/>
    <property type="evidence" value="ECO:0007669"/>
    <property type="project" value="InterPro"/>
</dbReference>
<evidence type="ECO:0000256" key="1">
    <source>
        <dbReference type="ARBA" id="ARBA00006040"/>
    </source>
</evidence>
<feature type="domain" description="Peptidase M3A/M3B catalytic" evidence="8">
    <location>
        <begin position="124"/>
        <end position="264"/>
    </location>
</feature>
<evidence type="ECO:0000313" key="9">
    <source>
        <dbReference type="Ensembl" id="ENSEBUP00000000495.1"/>
    </source>
</evidence>
<dbReference type="PANTHER" id="PTHR11804">
    <property type="entry name" value="PROTEASE M3 THIMET OLIGOPEPTIDASE-RELATED"/>
    <property type="match status" value="1"/>
</dbReference>
<dbReference type="GO" id="GO:0006518">
    <property type="term" value="P:peptide metabolic process"/>
    <property type="evidence" value="ECO:0007669"/>
    <property type="project" value="TreeGrafter"/>
</dbReference>
<reference evidence="9" key="2">
    <citation type="submission" date="2025-09" db="UniProtKB">
        <authorList>
            <consortium name="Ensembl"/>
        </authorList>
    </citation>
    <scope>IDENTIFICATION</scope>
</reference>
<evidence type="ECO:0000256" key="5">
    <source>
        <dbReference type="ARBA" id="ARBA00022833"/>
    </source>
</evidence>
<organism evidence="9 10">
    <name type="scientific">Eptatretus burgeri</name>
    <name type="common">Inshore hagfish</name>
    <dbReference type="NCBI Taxonomy" id="7764"/>
    <lineage>
        <taxon>Eukaryota</taxon>
        <taxon>Metazoa</taxon>
        <taxon>Chordata</taxon>
        <taxon>Craniata</taxon>
        <taxon>Vertebrata</taxon>
        <taxon>Cyclostomata</taxon>
        <taxon>Myxini</taxon>
        <taxon>Myxiniformes</taxon>
        <taxon>Myxinidae</taxon>
        <taxon>Eptatretinae</taxon>
        <taxon>Eptatretus</taxon>
    </lineage>
</organism>
<dbReference type="InterPro" id="IPR001567">
    <property type="entry name" value="Pept_M3A_M3B_dom"/>
</dbReference>
<dbReference type="GO" id="GO:0006508">
    <property type="term" value="P:proteolysis"/>
    <property type="evidence" value="ECO:0007669"/>
    <property type="project" value="UniProtKB-KW"/>
</dbReference>
<evidence type="ECO:0000256" key="6">
    <source>
        <dbReference type="ARBA" id="ARBA00023049"/>
    </source>
</evidence>
<keyword evidence="5 7" id="KW-0862">Zinc</keyword>
<keyword evidence="10" id="KW-1185">Reference proteome</keyword>
<keyword evidence="3 7" id="KW-0479">Metal-binding</keyword>
<dbReference type="InterPro" id="IPR024077">
    <property type="entry name" value="Neurolysin/TOP_dom2"/>
</dbReference>
<sequence>MVDPPHSCFPFAYIIFGCLPKVYDYCFSVTLSFLLHHFPFSWLFHQYCHLSVHNISSQDIKAIKKQISELSIDFTKNLNEDTTYFLFTCAELEGLPKDFIDSLERVEDGDRYKVTLMYPHYFPLMKKCSVEETRRKMEFAFNSRCKEENSRLLEKLISLRARQAAILGFDSHADFILDMTMAKKTSTVANFLDGLSGKLQALGEAERAEMLHLKREELKKTGQTFDGVLHAWDLRYYANQVEITRYAVDHNVLQQYFPLEVRCSNKLLFQCLPYHYLSHQRWREVVFTPVCLSVNKISQKVVDGFGRNFVESLGV</sequence>
<evidence type="ECO:0000256" key="7">
    <source>
        <dbReference type="RuleBase" id="RU003435"/>
    </source>
</evidence>
<protein>
    <recommendedName>
        <fullName evidence="8">Peptidase M3A/M3B catalytic domain-containing protein</fullName>
    </recommendedName>
</protein>
<comment type="cofactor">
    <cofactor evidence="7">
        <name>Zn(2+)</name>
        <dbReference type="ChEBI" id="CHEBI:29105"/>
    </cofactor>
    <text evidence="7">Binds 1 zinc ion.</text>
</comment>
<evidence type="ECO:0000256" key="3">
    <source>
        <dbReference type="ARBA" id="ARBA00022723"/>
    </source>
</evidence>
<dbReference type="Pfam" id="PF01432">
    <property type="entry name" value="Peptidase_M3"/>
    <property type="match status" value="1"/>
</dbReference>
<dbReference type="Gene3D" id="1.10.1370.10">
    <property type="entry name" value="Neurolysin, domain 3"/>
    <property type="match status" value="1"/>
</dbReference>
<dbReference type="Ensembl" id="ENSEBUT00000000794.1">
    <property type="protein sequence ID" value="ENSEBUP00000000495.1"/>
    <property type="gene ID" value="ENSEBUG00000000631.1"/>
</dbReference>
<evidence type="ECO:0000256" key="4">
    <source>
        <dbReference type="ARBA" id="ARBA00022801"/>
    </source>
</evidence>
<keyword evidence="4 7" id="KW-0378">Hydrolase</keyword>
<evidence type="ECO:0000259" key="8">
    <source>
        <dbReference type="Pfam" id="PF01432"/>
    </source>
</evidence>
<dbReference type="GeneTree" id="ENSGT00950000183171"/>
<dbReference type="Proteomes" id="UP000694388">
    <property type="component" value="Unplaced"/>
</dbReference>
<reference evidence="9" key="1">
    <citation type="submission" date="2025-08" db="UniProtKB">
        <authorList>
            <consortium name="Ensembl"/>
        </authorList>
    </citation>
    <scope>IDENTIFICATION</scope>
</reference>